<accession>A0AAE0AQF0</accession>
<comment type="caution">
    <text evidence="1">The sequence shown here is derived from an EMBL/GenBank/DDBJ whole genome shotgun (WGS) entry which is preliminary data.</text>
</comment>
<gene>
    <name evidence="1" type="ORF">Dsin_008754</name>
</gene>
<reference evidence="1" key="1">
    <citation type="journal article" date="2023" name="Plant J.">
        <title>Genome sequences and population genomics provide insights into the demographic history, inbreeding, and mutation load of two 'living fossil' tree species of Dipteronia.</title>
        <authorList>
            <person name="Feng Y."/>
            <person name="Comes H.P."/>
            <person name="Chen J."/>
            <person name="Zhu S."/>
            <person name="Lu R."/>
            <person name="Zhang X."/>
            <person name="Li P."/>
            <person name="Qiu J."/>
            <person name="Olsen K.M."/>
            <person name="Qiu Y."/>
        </authorList>
    </citation>
    <scope>NUCLEOTIDE SEQUENCE</scope>
    <source>
        <strain evidence="1">NBL</strain>
    </source>
</reference>
<name>A0AAE0AQF0_9ROSI</name>
<keyword evidence="2" id="KW-1185">Reference proteome</keyword>
<evidence type="ECO:0000313" key="1">
    <source>
        <dbReference type="EMBL" id="KAK3221729.1"/>
    </source>
</evidence>
<dbReference type="AlphaFoldDB" id="A0AAE0AQF0"/>
<dbReference type="EMBL" id="JANJYJ010000003">
    <property type="protein sequence ID" value="KAK3221729.1"/>
    <property type="molecule type" value="Genomic_DNA"/>
</dbReference>
<proteinExistence type="predicted"/>
<protein>
    <submittedName>
        <fullName evidence="1">Uncharacterized protein</fullName>
    </submittedName>
</protein>
<dbReference type="Proteomes" id="UP001281410">
    <property type="component" value="Unassembled WGS sequence"/>
</dbReference>
<evidence type="ECO:0000313" key="2">
    <source>
        <dbReference type="Proteomes" id="UP001281410"/>
    </source>
</evidence>
<organism evidence="1 2">
    <name type="scientific">Dipteronia sinensis</name>
    <dbReference type="NCBI Taxonomy" id="43782"/>
    <lineage>
        <taxon>Eukaryota</taxon>
        <taxon>Viridiplantae</taxon>
        <taxon>Streptophyta</taxon>
        <taxon>Embryophyta</taxon>
        <taxon>Tracheophyta</taxon>
        <taxon>Spermatophyta</taxon>
        <taxon>Magnoliopsida</taxon>
        <taxon>eudicotyledons</taxon>
        <taxon>Gunneridae</taxon>
        <taxon>Pentapetalae</taxon>
        <taxon>rosids</taxon>
        <taxon>malvids</taxon>
        <taxon>Sapindales</taxon>
        <taxon>Sapindaceae</taxon>
        <taxon>Hippocastanoideae</taxon>
        <taxon>Acereae</taxon>
        <taxon>Dipteronia</taxon>
    </lineage>
</organism>
<sequence length="70" mass="8316">MGRSRRRVKLSLFNNARNSQRQLKQHWRIIPDCHEMDTDMETLFQRIADYIILLQVKVGLLQNLSSLYGV</sequence>